<dbReference type="Proteomes" id="UP000460718">
    <property type="component" value="Unassembled WGS sequence"/>
</dbReference>
<name>A0A6A3IGK1_9STRA</name>
<evidence type="ECO:0000313" key="3">
    <source>
        <dbReference type="Proteomes" id="UP000460718"/>
    </source>
</evidence>
<evidence type="ECO:0000256" key="1">
    <source>
        <dbReference type="SAM" id="MobiDB-lite"/>
    </source>
</evidence>
<accession>A0A6A3IGK1</accession>
<sequence>MSMSAVGALLSAGTLLSANMVFLLGTLLSLLPRVNPRHDRASVFVLPRYFMSVPTWRGAPAERGAPSEMRGPARSLTTDTAGGCVVARKHNGGRGSEERDGCVAARGGGGEGWQRSGGNSNEGRRWLAC</sequence>
<proteinExistence type="predicted"/>
<evidence type="ECO:0000313" key="2">
    <source>
        <dbReference type="EMBL" id="KAE8979598.1"/>
    </source>
</evidence>
<reference evidence="2 3" key="1">
    <citation type="submission" date="2018-09" db="EMBL/GenBank/DDBJ databases">
        <title>Genomic investigation of the strawberry pathogen Phytophthora fragariae indicates pathogenicity is determined by transcriptional variation in three key races.</title>
        <authorList>
            <person name="Adams T.M."/>
            <person name="Armitage A.D."/>
            <person name="Sobczyk M.K."/>
            <person name="Bates H.J."/>
            <person name="Dunwell J.M."/>
            <person name="Nellist C.F."/>
            <person name="Harrison R.J."/>
        </authorList>
    </citation>
    <scope>NUCLEOTIDE SEQUENCE [LARGE SCALE GENOMIC DNA]</scope>
    <source>
        <strain evidence="2 3">SCRP245</strain>
    </source>
</reference>
<dbReference type="EMBL" id="QXFW01002335">
    <property type="protein sequence ID" value="KAE8979598.1"/>
    <property type="molecule type" value="Genomic_DNA"/>
</dbReference>
<gene>
    <name evidence="2" type="ORF">PF011_g22780</name>
</gene>
<protein>
    <submittedName>
        <fullName evidence="2">Uncharacterized protein</fullName>
    </submittedName>
</protein>
<organism evidence="2 3">
    <name type="scientific">Phytophthora fragariae</name>
    <dbReference type="NCBI Taxonomy" id="53985"/>
    <lineage>
        <taxon>Eukaryota</taxon>
        <taxon>Sar</taxon>
        <taxon>Stramenopiles</taxon>
        <taxon>Oomycota</taxon>
        <taxon>Peronosporomycetes</taxon>
        <taxon>Peronosporales</taxon>
        <taxon>Peronosporaceae</taxon>
        <taxon>Phytophthora</taxon>
    </lineage>
</organism>
<dbReference type="AlphaFoldDB" id="A0A6A3IGK1"/>
<feature type="region of interest" description="Disordered" evidence="1">
    <location>
        <begin position="60"/>
        <end position="129"/>
    </location>
</feature>
<comment type="caution">
    <text evidence="2">The sequence shown here is derived from an EMBL/GenBank/DDBJ whole genome shotgun (WGS) entry which is preliminary data.</text>
</comment>